<dbReference type="PROSITE" id="PS00018">
    <property type="entry name" value="EF_HAND_1"/>
    <property type="match status" value="1"/>
</dbReference>
<proteinExistence type="predicted"/>
<feature type="region of interest" description="Disordered" evidence="1">
    <location>
        <begin position="410"/>
        <end position="543"/>
    </location>
</feature>
<reference evidence="2" key="1">
    <citation type="submission" date="2021-02" db="EMBL/GenBank/DDBJ databases">
        <authorList>
            <person name="Nieuwenhuis M."/>
            <person name="Van De Peppel L.J.J."/>
        </authorList>
    </citation>
    <scope>NUCLEOTIDE SEQUENCE</scope>
    <source>
        <strain evidence="2">D49</strain>
    </source>
</reference>
<dbReference type="InterPro" id="IPR018247">
    <property type="entry name" value="EF_Hand_1_Ca_BS"/>
</dbReference>
<protein>
    <submittedName>
        <fullName evidence="2">Uncharacterized protein</fullName>
    </submittedName>
</protein>
<evidence type="ECO:0000313" key="3">
    <source>
        <dbReference type="Proteomes" id="UP000717328"/>
    </source>
</evidence>
<gene>
    <name evidence="2" type="ORF">H0H81_002844</name>
</gene>
<feature type="compositionally biased region" description="Basic and acidic residues" evidence="1">
    <location>
        <begin position="446"/>
        <end position="469"/>
    </location>
</feature>
<accession>A0A9P7FVE9</accession>
<comment type="caution">
    <text evidence="2">The sequence shown here is derived from an EMBL/GenBank/DDBJ whole genome shotgun (WGS) entry which is preliminary data.</text>
</comment>
<dbReference type="AlphaFoldDB" id="A0A9P7FVE9"/>
<keyword evidence="3" id="KW-1185">Reference proteome</keyword>
<name>A0A9P7FVE9_9AGAR</name>
<feature type="compositionally biased region" description="Basic and acidic residues" evidence="1">
    <location>
        <begin position="519"/>
        <end position="531"/>
    </location>
</feature>
<evidence type="ECO:0000313" key="2">
    <source>
        <dbReference type="EMBL" id="KAG5637881.1"/>
    </source>
</evidence>
<sequence length="543" mass="59058">MASFDSLSTRLQQRIDRAFDTAGNEGMSNNDVTMGGGFIPEEPLGGGGFIRDDEDLGGGGFIRDEQARTRISLSNIPIALQTLDLPPDDEQVLSVFRNAASGWTASSSDQLDDSGGGWVSREDWRSVCAVLLEDSQEDSDSALMQQDSDASDDQYLDVEDDDDQNDDDSEDDYVEGLASTNRHRTHGHRPAESQSASPPPERLTKSKRKLTKRQEEATLEAFALFFPNVPPEEVPQQKIMIKDIQRVAKLLGEKIKAEEVCSRPHGLMHCTGLARLHAWAPNICAPPPVPFPPISPAPVAPESSVHHQNYLSSKLSFADTYFIPTLLTQPPTREITMIAGKNTLILVALAAASAVPDVWAAPVGTRNLDVTSLRRMAEHWPAARRAQHSATTAATVNPPDAPVPVFARAGAPETAKQPEEKRAVRRHHTKRELASDTVKPRAILRFQRDAAPSRHTPVDPEVVPRKDDAMNSNVARTDGTAEQLKRAADPGVPAGSSGGNNDEPQAREAPSPPPQVSKRSLEASGVKREETQPGLIKPIAMFR</sequence>
<feature type="compositionally biased region" description="Acidic residues" evidence="1">
    <location>
        <begin position="149"/>
        <end position="174"/>
    </location>
</feature>
<dbReference type="OrthoDB" id="2530165at2759"/>
<organism evidence="2 3">
    <name type="scientific">Sphagnurus paluster</name>
    <dbReference type="NCBI Taxonomy" id="117069"/>
    <lineage>
        <taxon>Eukaryota</taxon>
        <taxon>Fungi</taxon>
        <taxon>Dikarya</taxon>
        <taxon>Basidiomycota</taxon>
        <taxon>Agaricomycotina</taxon>
        <taxon>Agaricomycetes</taxon>
        <taxon>Agaricomycetidae</taxon>
        <taxon>Agaricales</taxon>
        <taxon>Tricholomatineae</taxon>
        <taxon>Lyophyllaceae</taxon>
        <taxon>Sphagnurus</taxon>
    </lineage>
</organism>
<feature type="region of interest" description="Disordered" evidence="1">
    <location>
        <begin position="136"/>
        <end position="212"/>
    </location>
</feature>
<dbReference type="Proteomes" id="UP000717328">
    <property type="component" value="Unassembled WGS sequence"/>
</dbReference>
<evidence type="ECO:0000256" key="1">
    <source>
        <dbReference type="SAM" id="MobiDB-lite"/>
    </source>
</evidence>
<reference evidence="2" key="2">
    <citation type="submission" date="2021-10" db="EMBL/GenBank/DDBJ databases">
        <title>Phylogenomics reveals ancestral predisposition of the termite-cultivated fungus Termitomyces towards a domesticated lifestyle.</title>
        <authorList>
            <person name="Auxier B."/>
            <person name="Grum-Grzhimaylo A."/>
            <person name="Cardenas M.E."/>
            <person name="Lodge J.D."/>
            <person name="Laessoe T."/>
            <person name="Pedersen O."/>
            <person name="Smith M.E."/>
            <person name="Kuyper T.W."/>
            <person name="Franco-Molano E.A."/>
            <person name="Baroni T.J."/>
            <person name="Aanen D.K."/>
        </authorList>
    </citation>
    <scope>NUCLEOTIDE SEQUENCE</scope>
    <source>
        <strain evidence="2">D49</strain>
    </source>
</reference>
<dbReference type="EMBL" id="JABCKI010005797">
    <property type="protein sequence ID" value="KAG5637881.1"/>
    <property type="molecule type" value="Genomic_DNA"/>
</dbReference>